<protein>
    <recommendedName>
        <fullName evidence="8">Ribosome quality control complex subunit NEMF</fullName>
    </recommendedName>
    <alternativeName>
        <fullName evidence="9">Nuclear export mediator factor</fullName>
    </alternativeName>
</protein>
<dbReference type="Pfam" id="PF05670">
    <property type="entry name" value="NFACT-R_1"/>
    <property type="match status" value="1"/>
</dbReference>
<evidence type="ECO:0000256" key="7">
    <source>
        <dbReference type="ARBA" id="ARBA00062982"/>
    </source>
</evidence>
<dbReference type="GO" id="GO:0005737">
    <property type="term" value="C:cytoplasm"/>
    <property type="evidence" value="ECO:0007669"/>
    <property type="project" value="UniProtKB-SubCell"/>
</dbReference>
<dbReference type="Pfam" id="PF11923">
    <property type="entry name" value="NFACT-C"/>
    <property type="match status" value="1"/>
</dbReference>
<dbReference type="AlphaFoldDB" id="A0A6F9DLH2"/>
<feature type="domain" description="NFACT protein C-terminal" evidence="13">
    <location>
        <begin position="991"/>
        <end position="1079"/>
    </location>
</feature>
<comment type="subunit">
    <text evidence="7">Component of the ribosome quality control complex (RQC), composed of the E3 ubiquitin ligase LTN1, TCF25 and NEMF associated with the 60S ribosomal subunit. The complex probably also contains VCP/p97 and its ubiquitin-binding cofactors. Interacts (via its N-terminus) with XPO1.</text>
</comment>
<evidence type="ECO:0000256" key="4">
    <source>
        <dbReference type="ARBA" id="ARBA00022490"/>
    </source>
</evidence>
<evidence type="ECO:0000256" key="10">
    <source>
        <dbReference type="SAM" id="Coils"/>
    </source>
</evidence>
<gene>
    <name evidence="14" type="primary">Nemf</name>
</gene>
<dbReference type="Gene3D" id="2.30.310.10">
    <property type="entry name" value="ibrinogen binding protein from staphylococcus aureus domain"/>
    <property type="match status" value="1"/>
</dbReference>
<keyword evidence="6" id="KW-0539">Nucleus</keyword>
<feature type="compositionally biased region" description="Basic and acidic residues" evidence="11">
    <location>
        <begin position="732"/>
        <end position="744"/>
    </location>
</feature>
<comment type="similarity">
    <text evidence="3">Belongs to the NEMF family.</text>
</comment>
<dbReference type="InterPro" id="IPR008532">
    <property type="entry name" value="NFACT_RNA-bd"/>
</dbReference>
<evidence type="ECO:0000256" key="5">
    <source>
        <dbReference type="ARBA" id="ARBA00023054"/>
    </source>
</evidence>
<dbReference type="PANTHER" id="PTHR15239:SF6">
    <property type="entry name" value="RIBOSOME QUALITY CONTROL COMPLEX SUBUNIT NEMF"/>
    <property type="match status" value="1"/>
</dbReference>
<feature type="domain" description="NFACT RNA-binding" evidence="12">
    <location>
        <begin position="518"/>
        <end position="628"/>
    </location>
</feature>
<reference evidence="14" key="1">
    <citation type="submission" date="2020-04" db="EMBL/GenBank/DDBJ databases">
        <authorList>
            <person name="Neveu A P."/>
        </authorList>
    </citation>
    <scope>NUCLEOTIDE SEQUENCE</scope>
    <source>
        <tissue evidence="14">Whole embryo</tissue>
    </source>
</reference>
<keyword evidence="4" id="KW-0963">Cytoplasm</keyword>
<evidence type="ECO:0000256" key="1">
    <source>
        <dbReference type="ARBA" id="ARBA00004123"/>
    </source>
</evidence>
<dbReference type="GO" id="GO:0005634">
    <property type="term" value="C:nucleus"/>
    <property type="evidence" value="ECO:0007669"/>
    <property type="project" value="UniProtKB-SubCell"/>
</dbReference>
<dbReference type="FunFam" id="2.30.310.10:FF:000001">
    <property type="entry name" value="Nuclear export mediator factor Nemf"/>
    <property type="match status" value="1"/>
</dbReference>
<dbReference type="GO" id="GO:1990112">
    <property type="term" value="C:RQC complex"/>
    <property type="evidence" value="ECO:0007669"/>
    <property type="project" value="TreeGrafter"/>
</dbReference>
<evidence type="ECO:0000259" key="12">
    <source>
        <dbReference type="Pfam" id="PF05670"/>
    </source>
</evidence>
<feature type="region of interest" description="Disordered" evidence="11">
    <location>
        <begin position="800"/>
        <end position="940"/>
    </location>
</feature>
<dbReference type="InterPro" id="IPR051608">
    <property type="entry name" value="RQC_Subunit_NEMF"/>
</dbReference>
<evidence type="ECO:0000256" key="6">
    <source>
        <dbReference type="ARBA" id="ARBA00023242"/>
    </source>
</evidence>
<feature type="region of interest" description="Disordered" evidence="11">
    <location>
        <begin position="707"/>
        <end position="767"/>
    </location>
</feature>
<feature type="region of interest" description="Disordered" evidence="11">
    <location>
        <begin position="1051"/>
        <end position="1092"/>
    </location>
</feature>
<feature type="compositionally biased region" description="Polar residues" evidence="11">
    <location>
        <begin position="930"/>
        <end position="939"/>
    </location>
</feature>
<name>A0A6F9DLH2_9ASCI</name>
<dbReference type="GO" id="GO:0000049">
    <property type="term" value="F:tRNA binding"/>
    <property type="evidence" value="ECO:0007669"/>
    <property type="project" value="TreeGrafter"/>
</dbReference>
<comment type="subcellular location">
    <subcellularLocation>
        <location evidence="2">Cytoplasm</location>
    </subcellularLocation>
    <subcellularLocation>
        <location evidence="1">Nucleus</location>
    </subcellularLocation>
</comment>
<dbReference type="GO" id="GO:0140708">
    <property type="term" value="P:CAT tailing"/>
    <property type="evidence" value="ECO:0007669"/>
    <property type="project" value="UniProtKB-ARBA"/>
</dbReference>
<evidence type="ECO:0000256" key="11">
    <source>
        <dbReference type="SAM" id="MobiDB-lite"/>
    </source>
</evidence>
<proteinExistence type="evidence at transcript level"/>
<keyword evidence="5 10" id="KW-0175">Coiled coil</keyword>
<evidence type="ECO:0000256" key="8">
    <source>
        <dbReference type="ARBA" id="ARBA00071447"/>
    </source>
</evidence>
<dbReference type="EMBL" id="LR788432">
    <property type="protein sequence ID" value="CAB3264294.1"/>
    <property type="molecule type" value="mRNA"/>
</dbReference>
<evidence type="ECO:0000256" key="9">
    <source>
        <dbReference type="ARBA" id="ARBA00076869"/>
    </source>
</evidence>
<feature type="compositionally biased region" description="Basic residues" evidence="11">
    <location>
        <begin position="875"/>
        <end position="886"/>
    </location>
</feature>
<dbReference type="Pfam" id="PF05833">
    <property type="entry name" value="NFACT_N"/>
    <property type="match status" value="1"/>
</dbReference>
<evidence type="ECO:0000259" key="13">
    <source>
        <dbReference type="Pfam" id="PF11923"/>
    </source>
</evidence>
<dbReference type="GO" id="GO:0043023">
    <property type="term" value="F:ribosomal large subunit binding"/>
    <property type="evidence" value="ECO:0007669"/>
    <property type="project" value="TreeGrafter"/>
</dbReference>
<feature type="compositionally biased region" description="Basic and acidic residues" evidence="11">
    <location>
        <begin position="857"/>
        <end position="874"/>
    </location>
</feature>
<evidence type="ECO:0000256" key="2">
    <source>
        <dbReference type="ARBA" id="ARBA00004496"/>
    </source>
</evidence>
<dbReference type="PANTHER" id="PTHR15239">
    <property type="entry name" value="NUCLEAR EXPORT MEDIATOR FACTOR NEMF"/>
    <property type="match status" value="1"/>
</dbReference>
<feature type="coiled-coil region" evidence="10">
    <location>
        <begin position="310"/>
        <end position="347"/>
    </location>
</feature>
<evidence type="ECO:0000256" key="3">
    <source>
        <dbReference type="ARBA" id="ARBA00008318"/>
    </source>
</evidence>
<accession>A0A6F9DLH2</accession>
<feature type="compositionally biased region" description="Polar residues" evidence="11">
    <location>
        <begin position="711"/>
        <end position="731"/>
    </location>
</feature>
<evidence type="ECO:0000313" key="14">
    <source>
        <dbReference type="EMBL" id="CAB3264294.1"/>
    </source>
</evidence>
<feature type="compositionally biased region" description="Basic and acidic residues" evidence="11">
    <location>
        <begin position="1053"/>
        <end position="1069"/>
    </location>
</feature>
<organism evidence="14">
    <name type="scientific">Phallusia mammillata</name>
    <dbReference type="NCBI Taxonomy" id="59560"/>
    <lineage>
        <taxon>Eukaryota</taxon>
        <taxon>Metazoa</taxon>
        <taxon>Chordata</taxon>
        <taxon>Tunicata</taxon>
        <taxon>Ascidiacea</taxon>
        <taxon>Phlebobranchia</taxon>
        <taxon>Ascidiidae</taxon>
        <taxon>Phallusia</taxon>
    </lineage>
</organism>
<feature type="coiled-coil region" evidence="10">
    <location>
        <begin position="672"/>
        <end position="699"/>
    </location>
</feature>
<feature type="compositionally biased region" description="Basic residues" evidence="11">
    <location>
        <begin position="825"/>
        <end position="838"/>
    </location>
</feature>
<dbReference type="InterPro" id="IPR021846">
    <property type="entry name" value="NFACT-C"/>
</dbReference>
<sequence length="1092" mass="124051">MKTRFSTLDICAVLAEINDRAIGMRLANVYDINNKTYLFKLAKPDQKVILLVESGIRMHLSEFDWPKNSMPSGFSFKLRKHLRGRRLVSATQLGIDRIIDLQFGSNEAAYHVIVELYDRGNVALTDCDYTILNLLRFRKDLTVKADPKDSDAQENEDVKFAVHEPYPVHTARPVEEFITLDRLQEVLAAARKDSVVKRVLNPVLPYGAPCLDHCLLTAGFSANAKVGLDLIIPDDVSRLHESLKEAEKFMQDAKSKKCQGYIIKKKEKKSDGELLTNIEFQPFLFKQHQDLPYQEYETFNKAVDEFFGSLESQKQDLKALQYERSALKKLDNIRKDHESRITGLQKEQEEDKVKAALIEENLDVVDQAIRIVCSAIANQVDWSEIKALVHTAQMKGDPVASLIKSLKLETNSMVMLLSERSYSASDDSDYLDSSDSEREDVKVKSKPRKVEIDLSLSAYSNAQRYYNMKRQALKKEQRTVDASTKAFKSAEKKTKQTLKEAAAVQNIQKARKVFWFEKFLWFVSSENYLVIGGRDAQQNEILVKKYLNAGDVYVHADLHGATSSIIKNPSGAPIPPKTLNEAGTMAICHSAAWDAKVVTSAWWVSHDQVTKTAPSGEYLTTGSFLIRGKKNYLPPSYLVYGFGFLFKVDETSIWRHKGERKVRAVEDDLSTLADEIDVELDLEEEIREEEEKSETASLNAKEVSEIEKVNPATNNKENGTENTDDVSSVNESTRHGVNEIKENKFNSPDISNDKQEDDIQPEANVQFEYPDTVVKMEYSNTDKYQLNEYKEQLEEADSKFVYLGDDTPVPVQSEKVPQESGKPRLSAKQKREQRKQKKNQNQEDKIEPQTQVQNKSNEGKGHVDKVIHEPEPVKRGKKNKLKKIKEKYKDQDEEERQLKMEILQSASAPRSKSKKNKNKHEQTKPKQHSGPKTTSQPKSQFIEKPVEKATENTTINLLTQPVQDKDDGVESDEEKEAVLKEEHLPLYPVVDILDSLTGCPMPDDVLLFAIPVCAPYNSMQNYKFKVKLTPGNGKKGKAAKTAISMFMSTRETNQQEKDHLRSVKDHDLSRGMPGKVKVSAPNLQKQKHKGKR</sequence>